<name>U3A0X1_VIBPR</name>
<evidence type="ECO:0000313" key="2">
    <source>
        <dbReference type="EMBL" id="GAD66997.1"/>
    </source>
</evidence>
<feature type="domain" description="DUF2169" evidence="1">
    <location>
        <begin position="24"/>
        <end position="302"/>
    </location>
</feature>
<keyword evidence="3" id="KW-1185">Reference proteome</keyword>
<protein>
    <recommendedName>
        <fullName evidence="1">DUF2169 domain-containing protein</fullName>
    </recommendedName>
</protein>
<accession>U3A0X1</accession>
<evidence type="ECO:0000259" key="1">
    <source>
        <dbReference type="Pfam" id="PF09937"/>
    </source>
</evidence>
<dbReference type="eggNOG" id="COG5351">
    <property type="taxonomic scope" value="Bacteria"/>
</dbReference>
<dbReference type="Proteomes" id="UP000016570">
    <property type="component" value="Unassembled WGS sequence"/>
</dbReference>
<comment type="caution">
    <text evidence="2">The sequence shown here is derived from an EMBL/GenBank/DDBJ whole genome shotgun (WGS) entry which is preliminary data.</text>
</comment>
<gene>
    <name evidence="2" type="ORF">VPR01S_06_00140</name>
</gene>
<dbReference type="EMBL" id="BATJ01000006">
    <property type="protein sequence ID" value="GAD66997.1"/>
    <property type="molecule type" value="Genomic_DNA"/>
</dbReference>
<dbReference type="STRING" id="1219065.VPR01S_06_00140"/>
<sequence>MQLWDIDEHPELEVKGRFQRDHNGHEVWVLTAKRQWRWIEKQWMEERAEQVFDDPVYLGEAGFSAMQVDHDFPVYKQNTDVVVYGKARAYAKRPVTYMECRLLVDGHIDKTLAVHGLRHWVEHAGSVTIAKPQPFIERDMDYSMALGGDERNRIGGGIADSNRELLEQNVPSVFYPKEDWSANPAKVKVAGFGPVPPFFAQRFRYAGTFDQQWEEERRPLLPLDFDGRFFQSAPIDQQCKGYLQGGERMMLSGFSHDDTLSFRIPAEQYRARVMFGDEPVVADMPIYTVFVDTEQQIITLAYTAAFPCQGQEHLLTTSQILDSFDTEETA</sequence>
<organism evidence="2 3">
    <name type="scientific">Vibrio proteolyticus NBRC 13287</name>
    <dbReference type="NCBI Taxonomy" id="1219065"/>
    <lineage>
        <taxon>Bacteria</taxon>
        <taxon>Pseudomonadati</taxon>
        <taxon>Pseudomonadota</taxon>
        <taxon>Gammaproteobacteria</taxon>
        <taxon>Vibrionales</taxon>
        <taxon>Vibrionaceae</taxon>
        <taxon>Vibrio</taxon>
    </lineage>
</organism>
<evidence type="ECO:0000313" key="3">
    <source>
        <dbReference type="Proteomes" id="UP000016570"/>
    </source>
</evidence>
<dbReference type="AlphaFoldDB" id="U3A0X1"/>
<reference evidence="2 3" key="1">
    <citation type="submission" date="2013-09" db="EMBL/GenBank/DDBJ databases">
        <title>Whole genome shotgun sequence of Vibrio proteolyticus NBRC 13287.</title>
        <authorList>
            <person name="Isaki S."/>
            <person name="Hosoyama A."/>
            <person name="Numata M."/>
            <person name="Hashimoto M."/>
            <person name="Hosoyama Y."/>
            <person name="Tsuchikane K."/>
            <person name="Noguchi M."/>
            <person name="Hirakata S."/>
            <person name="Ichikawa N."/>
            <person name="Ohji S."/>
            <person name="Yamazoe A."/>
            <person name="Fujita N."/>
        </authorList>
    </citation>
    <scope>NUCLEOTIDE SEQUENCE [LARGE SCALE GENOMIC DNA]</scope>
    <source>
        <strain evidence="2 3">NBRC 13287</strain>
    </source>
</reference>
<dbReference type="InterPro" id="IPR018683">
    <property type="entry name" value="DUF2169"/>
</dbReference>
<proteinExistence type="predicted"/>
<dbReference type="Pfam" id="PF09937">
    <property type="entry name" value="DUF2169"/>
    <property type="match status" value="1"/>
</dbReference>
<dbReference type="RefSeq" id="WP_021704972.1">
    <property type="nucleotide sequence ID" value="NZ_BATJ01000006.1"/>
</dbReference>